<dbReference type="HOGENOM" id="CLU_3158116_0_0_11"/>
<dbReference type="STRING" id="749414.SBI_00009"/>
<protein>
    <submittedName>
        <fullName evidence="1">Uncharacterized protein</fullName>
    </submittedName>
</protein>
<reference evidence="1 2" key="1">
    <citation type="journal article" date="2010" name="J. Bacteriol.">
        <title>Genome sequence of the milbemycin-producing bacterium Streptomyces bingchenggensis.</title>
        <authorList>
            <person name="Wang X.J."/>
            <person name="Yan Y.J."/>
            <person name="Zhang B."/>
            <person name="An J."/>
            <person name="Wang J.J."/>
            <person name="Tian J."/>
            <person name="Jiang L."/>
            <person name="Chen Y.H."/>
            <person name="Huang S.X."/>
            <person name="Yin M."/>
            <person name="Zhang J."/>
            <person name="Gao A.L."/>
            <person name="Liu C.X."/>
            <person name="Zhu Z.X."/>
            <person name="Xiang W.S."/>
        </authorList>
    </citation>
    <scope>NUCLEOTIDE SEQUENCE [LARGE SCALE GENOMIC DNA]</scope>
    <source>
        <strain evidence="1 2">BCW-1</strain>
    </source>
</reference>
<gene>
    <name evidence="1" type="ordered locus">SBI_00009</name>
</gene>
<dbReference type="AlphaFoldDB" id="D7BSV3"/>
<dbReference type="KEGG" id="sbh:SBI_00009"/>
<sequence length="48" mass="5109">MLQAQRFTADCHLGGARGELLGDFGGRLVLQDDHVVGPVGGVVFRSQQ</sequence>
<name>D7BSV3_STRBB</name>
<evidence type="ECO:0000313" key="2">
    <source>
        <dbReference type="Proteomes" id="UP000000377"/>
    </source>
</evidence>
<accession>D7BSV3</accession>
<dbReference type="Proteomes" id="UP000000377">
    <property type="component" value="Chromosome"/>
</dbReference>
<proteinExistence type="predicted"/>
<organism evidence="1 2">
    <name type="scientific">Streptomyces bingchenggensis (strain BCW-1)</name>
    <dbReference type="NCBI Taxonomy" id="749414"/>
    <lineage>
        <taxon>Bacteria</taxon>
        <taxon>Bacillati</taxon>
        <taxon>Actinomycetota</taxon>
        <taxon>Actinomycetes</taxon>
        <taxon>Kitasatosporales</taxon>
        <taxon>Streptomycetaceae</taxon>
        <taxon>Streptomyces</taxon>
    </lineage>
</organism>
<keyword evidence="2" id="KW-1185">Reference proteome</keyword>
<evidence type="ECO:0000313" key="1">
    <source>
        <dbReference type="EMBL" id="ADI03130.1"/>
    </source>
</evidence>
<dbReference type="EMBL" id="CP002047">
    <property type="protein sequence ID" value="ADI03130.1"/>
    <property type="molecule type" value="Genomic_DNA"/>
</dbReference>